<keyword evidence="1" id="KW-0663">Pyridoxal phosphate</keyword>
<dbReference type="SUPFAM" id="SSF53383">
    <property type="entry name" value="PLP-dependent transferases"/>
    <property type="match status" value="1"/>
</dbReference>
<dbReference type="PANTHER" id="PTHR30244:SF9">
    <property type="entry name" value="PROTEIN RV3402C"/>
    <property type="match status" value="1"/>
</dbReference>
<evidence type="ECO:0000313" key="2">
    <source>
        <dbReference type="EMBL" id="SVA99217.1"/>
    </source>
</evidence>
<feature type="non-terminal residue" evidence="2">
    <location>
        <position position="232"/>
    </location>
</feature>
<dbReference type="InterPro" id="IPR015421">
    <property type="entry name" value="PyrdxlP-dep_Trfase_major"/>
</dbReference>
<name>A0A382AE23_9ZZZZ</name>
<sequence>MKNKRLDVTRPLIPPLSEFIEYLERIWTSKILTNKGPIHEEFETAVADYLGVKYISLFSSGTVALLAAIRVLKLSGEIITTPYTFVATAHSIVWSGAKPIFVDIDPTTLNIDPAKIEAAITEKTTGILPVHCYGDSCDVSMIKNIAESNGLKVIYDAAASFGVEDEGGSILRHGDLSILSFHATKVFNTFEGGAVISPDLETKQHIDHLRNFGFANEETVVVEGINGKLSEI</sequence>
<evidence type="ECO:0000256" key="1">
    <source>
        <dbReference type="ARBA" id="ARBA00022898"/>
    </source>
</evidence>
<dbReference type="AlphaFoldDB" id="A0A382AE23"/>
<dbReference type="Gene3D" id="3.40.640.10">
    <property type="entry name" value="Type I PLP-dependent aspartate aminotransferase-like (Major domain)"/>
    <property type="match status" value="1"/>
</dbReference>
<organism evidence="2">
    <name type="scientific">marine metagenome</name>
    <dbReference type="NCBI Taxonomy" id="408172"/>
    <lineage>
        <taxon>unclassified sequences</taxon>
        <taxon>metagenomes</taxon>
        <taxon>ecological metagenomes</taxon>
    </lineage>
</organism>
<reference evidence="2" key="1">
    <citation type="submission" date="2018-05" db="EMBL/GenBank/DDBJ databases">
        <authorList>
            <person name="Lanie J.A."/>
            <person name="Ng W.-L."/>
            <person name="Kazmierczak K.M."/>
            <person name="Andrzejewski T.M."/>
            <person name="Davidsen T.M."/>
            <person name="Wayne K.J."/>
            <person name="Tettelin H."/>
            <person name="Glass J.I."/>
            <person name="Rusch D."/>
            <person name="Podicherti R."/>
            <person name="Tsui H.-C.T."/>
            <person name="Winkler M.E."/>
        </authorList>
    </citation>
    <scope>NUCLEOTIDE SEQUENCE</scope>
</reference>
<dbReference type="GO" id="GO:0008483">
    <property type="term" value="F:transaminase activity"/>
    <property type="evidence" value="ECO:0007669"/>
    <property type="project" value="TreeGrafter"/>
</dbReference>
<proteinExistence type="predicted"/>
<dbReference type="InterPro" id="IPR000653">
    <property type="entry name" value="DegT/StrS_aminotransferase"/>
</dbReference>
<dbReference type="Pfam" id="PF01041">
    <property type="entry name" value="DegT_DnrJ_EryC1"/>
    <property type="match status" value="1"/>
</dbReference>
<accession>A0A382AE23</accession>
<dbReference type="GO" id="GO:0000271">
    <property type="term" value="P:polysaccharide biosynthetic process"/>
    <property type="evidence" value="ECO:0007669"/>
    <property type="project" value="TreeGrafter"/>
</dbReference>
<dbReference type="GO" id="GO:0030170">
    <property type="term" value="F:pyridoxal phosphate binding"/>
    <property type="evidence" value="ECO:0007669"/>
    <property type="project" value="TreeGrafter"/>
</dbReference>
<evidence type="ECO:0008006" key="3">
    <source>
        <dbReference type="Google" id="ProtNLM"/>
    </source>
</evidence>
<gene>
    <name evidence="2" type="ORF">METZ01_LOCUS152071</name>
</gene>
<protein>
    <recommendedName>
        <fullName evidence="3">Aminotransferase class I/classII domain-containing protein</fullName>
    </recommendedName>
</protein>
<dbReference type="EMBL" id="UINC01024810">
    <property type="protein sequence ID" value="SVA99217.1"/>
    <property type="molecule type" value="Genomic_DNA"/>
</dbReference>
<dbReference type="InterPro" id="IPR015424">
    <property type="entry name" value="PyrdxlP-dep_Trfase"/>
</dbReference>
<dbReference type="PANTHER" id="PTHR30244">
    <property type="entry name" value="TRANSAMINASE"/>
    <property type="match status" value="1"/>
</dbReference>